<name>A0A2T0U675_9MICO</name>
<feature type="region of interest" description="Disordered" evidence="1">
    <location>
        <begin position="1"/>
        <end position="67"/>
    </location>
</feature>
<dbReference type="Proteomes" id="UP000237822">
    <property type="component" value="Unassembled WGS sequence"/>
</dbReference>
<comment type="caution">
    <text evidence="2">The sequence shown here is derived from an EMBL/GenBank/DDBJ whole genome shotgun (WGS) entry which is preliminary data.</text>
</comment>
<sequence>MPGVLGEAEADGLPDADALGLDADVDPVGEGDFASSPPPLQPARASTPTVRTAAPRPHLEVTVAPTQ</sequence>
<accession>A0A2T0U675</accession>
<evidence type="ECO:0000256" key="1">
    <source>
        <dbReference type="SAM" id="MobiDB-lite"/>
    </source>
</evidence>
<protein>
    <submittedName>
        <fullName evidence="2">Uncharacterized protein</fullName>
    </submittedName>
</protein>
<keyword evidence="3" id="KW-1185">Reference proteome</keyword>
<dbReference type="AlphaFoldDB" id="A0A2T0U675"/>
<evidence type="ECO:0000313" key="3">
    <source>
        <dbReference type="Proteomes" id="UP000237822"/>
    </source>
</evidence>
<organism evidence="2 3">
    <name type="scientific">Knoellia remsis</name>
    <dbReference type="NCBI Taxonomy" id="407159"/>
    <lineage>
        <taxon>Bacteria</taxon>
        <taxon>Bacillati</taxon>
        <taxon>Actinomycetota</taxon>
        <taxon>Actinomycetes</taxon>
        <taxon>Micrococcales</taxon>
        <taxon>Intrasporangiaceae</taxon>
        <taxon>Knoellia</taxon>
    </lineage>
</organism>
<proteinExistence type="predicted"/>
<dbReference type="EMBL" id="PVTI01000028">
    <property type="protein sequence ID" value="PRY53410.1"/>
    <property type="molecule type" value="Genomic_DNA"/>
</dbReference>
<reference evidence="2 3" key="1">
    <citation type="submission" date="2018-03" db="EMBL/GenBank/DDBJ databases">
        <title>Genomic Encyclopedia of Archaeal and Bacterial Type Strains, Phase II (KMG-II): from individual species to whole genera.</title>
        <authorList>
            <person name="Goeker M."/>
        </authorList>
    </citation>
    <scope>NUCLEOTIDE SEQUENCE [LARGE SCALE GENOMIC DNA]</scope>
    <source>
        <strain evidence="2 3">ATCC BAA-1496</strain>
    </source>
</reference>
<evidence type="ECO:0000313" key="2">
    <source>
        <dbReference type="EMBL" id="PRY53410.1"/>
    </source>
</evidence>
<gene>
    <name evidence="2" type="ORF">BCF74_12829</name>
</gene>